<sequence length="182" mass="19960">MKEKQNNGFTLAELLIVVAIIGVLVAISIPVFAKQKLKAQEAVDKANLRAAYAEVMAAAASDPDHSWYVPVKMTHQGQGNNGNVHRQFALAGNDETIGGGIKTLGINRPEGNSRTLFVVLYTSKALNQMHGHSLWNDNYGYYLEREYGITNSSDTEYIENPKIVIAMGTASGTYERDLKKAE</sequence>
<accession>A0A7X2NU60</accession>
<keyword evidence="1" id="KW-0812">Transmembrane</keyword>
<dbReference type="Gene3D" id="3.30.700.10">
    <property type="entry name" value="Glycoprotein, Type 4 Pilin"/>
    <property type="match status" value="1"/>
</dbReference>
<dbReference type="RefSeq" id="WP_154505853.1">
    <property type="nucleotide sequence ID" value="NZ_VUMN01000039.1"/>
</dbReference>
<name>A0A7X2NU60_9FIRM</name>
<keyword evidence="1" id="KW-0472">Membrane</keyword>
<protein>
    <submittedName>
        <fullName evidence="2">Prepilin-type N-terminal cleavage/methylation domain-containing protein</fullName>
    </submittedName>
</protein>
<comment type="caution">
    <text evidence="2">The sequence shown here is derived from an EMBL/GenBank/DDBJ whole genome shotgun (WGS) entry which is preliminary data.</text>
</comment>
<evidence type="ECO:0000313" key="3">
    <source>
        <dbReference type="Proteomes" id="UP000461880"/>
    </source>
</evidence>
<proteinExistence type="predicted"/>
<dbReference type="NCBIfam" id="TIGR02532">
    <property type="entry name" value="IV_pilin_GFxxxE"/>
    <property type="match status" value="1"/>
</dbReference>
<dbReference type="InterPro" id="IPR045584">
    <property type="entry name" value="Pilin-like"/>
</dbReference>
<evidence type="ECO:0000256" key="1">
    <source>
        <dbReference type="SAM" id="Phobius"/>
    </source>
</evidence>
<organism evidence="2 3">
    <name type="scientific">Stecheria intestinalis</name>
    <dbReference type="NCBI Taxonomy" id="2606630"/>
    <lineage>
        <taxon>Bacteria</taxon>
        <taxon>Bacillati</taxon>
        <taxon>Bacillota</taxon>
        <taxon>Erysipelotrichia</taxon>
        <taxon>Erysipelotrichales</taxon>
        <taxon>Erysipelotrichaceae</taxon>
        <taxon>Stecheria</taxon>
    </lineage>
</organism>
<dbReference type="SUPFAM" id="SSF54523">
    <property type="entry name" value="Pili subunits"/>
    <property type="match status" value="1"/>
</dbReference>
<keyword evidence="3" id="KW-1185">Reference proteome</keyword>
<reference evidence="2 3" key="1">
    <citation type="submission" date="2019-08" db="EMBL/GenBank/DDBJ databases">
        <title>In-depth cultivation of the pig gut microbiome towards novel bacterial diversity and tailored functional studies.</title>
        <authorList>
            <person name="Wylensek D."/>
            <person name="Hitch T.C.A."/>
            <person name="Clavel T."/>
        </authorList>
    </citation>
    <scope>NUCLEOTIDE SEQUENCE [LARGE SCALE GENOMIC DNA]</scope>
    <source>
        <strain evidence="2 3">Oil+RF-744-GAM-WT-6</strain>
    </source>
</reference>
<dbReference type="InterPro" id="IPR012902">
    <property type="entry name" value="N_methyl_site"/>
</dbReference>
<dbReference type="AlphaFoldDB" id="A0A7X2NU60"/>
<dbReference type="Pfam" id="PF07963">
    <property type="entry name" value="N_methyl"/>
    <property type="match status" value="1"/>
</dbReference>
<keyword evidence="1" id="KW-1133">Transmembrane helix</keyword>
<feature type="transmembrane region" description="Helical" evidence="1">
    <location>
        <begin position="12"/>
        <end position="33"/>
    </location>
</feature>
<gene>
    <name evidence="2" type="ORF">FYJ51_11970</name>
</gene>
<dbReference type="Proteomes" id="UP000461880">
    <property type="component" value="Unassembled WGS sequence"/>
</dbReference>
<dbReference type="EMBL" id="VUMN01000039">
    <property type="protein sequence ID" value="MSS59609.1"/>
    <property type="molecule type" value="Genomic_DNA"/>
</dbReference>
<evidence type="ECO:0000313" key="2">
    <source>
        <dbReference type="EMBL" id="MSS59609.1"/>
    </source>
</evidence>